<reference evidence="3" key="1">
    <citation type="submission" date="2016-11" db="UniProtKB">
        <authorList>
            <consortium name="WormBaseParasite"/>
        </authorList>
    </citation>
    <scope>IDENTIFICATION</scope>
</reference>
<feature type="region of interest" description="Disordered" evidence="1">
    <location>
        <begin position="321"/>
        <end position="344"/>
    </location>
</feature>
<evidence type="ECO:0000313" key="2">
    <source>
        <dbReference type="Proteomes" id="UP000095280"/>
    </source>
</evidence>
<evidence type="ECO:0000256" key="1">
    <source>
        <dbReference type="SAM" id="MobiDB-lite"/>
    </source>
</evidence>
<accession>A0A1I8GPR7</accession>
<proteinExistence type="predicted"/>
<dbReference type="WBParaSite" id="maker-uti_cns_0002731-snap-gene-0.21-mRNA-1">
    <property type="protein sequence ID" value="maker-uti_cns_0002731-snap-gene-0.21-mRNA-1"/>
    <property type="gene ID" value="maker-uti_cns_0002731-snap-gene-0.21"/>
</dbReference>
<sequence>GAGIVVQKENAIVKDLLALFEQCRAKMLDDEAPVAVLVDSQAIRHMALQESPRRVAIISAHRHKRACVFMSKSGTAGTSAPVYFMSKSGTGAQRHKRARFDLHKSARSGASHIAAYASTAAFGRGGSRRLLCRYIDDSTSANPIRLPTELACVSRSNRSRRDELLSPAFRFKLAHSRSISFSFESPSWLCAMSLSTPSFSTARPGQFLPERKNQQAYQYNQPVYQQNQPVYQQNQPVYQQNQPVYQQNQPVYQQNQPVYQQNQPRRRWCQPSAAAAHPSNATGVRAVTWRILSGIRRLIISQNCEQADLIDCHSHLAAQASSERHSERLGQSLQSLAPGPERKNQQAYQYNQPVYQQNQPVYQQNQPVYQQNQPVYQQNQPVYQQNQPVYQQNQPVYYRTSRSISRTRHFCRGLDSSLFSWFNRGVAGASHPRLQLIQVFADKGPPALVPHCGIAAAPVKSRTQFAVMGAHVRVSAWLTFWRPIAHGSGLWVDGKPQRYNHSQRKQTCFHICLLAEKSKKKCLHYSVN</sequence>
<evidence type="ECO:0000313" key="3">
    <source>
        <dbReference type="WBParaSite" id="maker-uti_cns_0002731-snap-gene-0.21-mRNA-1"/>
    </source>
</evidence>
<organism evidence="2 3">
    <name type="scientific">Macrostomum lignano</name>
    <dbReference type="NCBI Taxonomy" id="282301"/>
    <lineage>
        <taxon>Eukaryota</taxon>
        <taxon>Metazoa</taxon>
        <taxon>Spiralia</taxon>
        <taxon>Lophotrochozoa</taxon>
        <taxon>Platyhelminthes</taxon>
        <taxon>Rhabditophora</taxon>
        <taxon>Macrostomorpha</taxon>
        <taxon>Macrostomida</taxon>
        <taxon>Macrostomidae</taxon>
        <taxon>Macrostomum</taxon>
    </lineage>
</organism>
<keyword evidence="2" id="KW-1185">Reference proteome</keyword>
<protein>
    <submittedName>
        <fullName evidence="3">RNase H domain-containing protein</fullName>
    </submittedName>
</protein>
<dbReference type="AlphaFoldDB" id="A0A1I8GPR7"/>
<name>A0A1I8GPR7_9PLAT</name>
<dbReference type="Proteomes" id="UP000095280">
    <property type="component" value="Unplaced"/>
</dbReference>